<keyword evidence="3" id="KW-0808">Transferase</keyword>
<dbReference type="GO" id="GO:0008168">
    <property type="term" value="F:methyltransferase activity"/>
    <property type="evidence" value="ECO:0007669"/>
    <property type="project" value="UniProtKB-KW"/>
</dbReference>
<proteinExistence type="predicted"/>
<dbReference type="GO" id="GO:0032259">
    <property type="term" value="P:methylation"/>
    <property type="evidence" value="ECO:0007669"/>
    <property type="project" value="UniProtKB-KW"/>
</dbReference>
<dbReference type="EMBL" id="LJJR01000026">
    <property type="protein sequence ID" value="KPD28683.1"/>
    <property type="molecule type" value="Genomic_DNA"/>
</dbReference>
<gene>
    <name evidence="3" type="ORF">AN926_08755</name>
</gene>
<dbReference type="Pfam" id="PF01035">
    <property type="entry name" value="DNA_binding_1"/>
    <property type="match status" value="1"/>
</dbReference>
<evidence type="ECO:0000313" key="4">
    <source>
        <dbReference type="Proteomes" id="UP000053099"/>
    </source>
</evidence>
<name>A0A0N0IQ90_THESC</name>
<accession>A0A0N0IQ90</accession>
<evidence type="ECO:0000259" key="2">
    <source>
        <dbReference type="Pfam" id="PF01035"/>
    </source>
</evidence>
<dbReference type="InterPro" id="IPR014048">
    <property type="entry name" value="MethylDNA_cys_MeTrfase_DNA-bd"/>
</dbReference>
<dbReference type="Gene3D" id="1.10.10.10">
    <property type="entry name" value="Winged helix-like DNA-binding domain superfamily/Winged helix DNA-binding domain"/>
    <property type="match status" value="1"/>
</dbReference>
<dbReference type="InterPro" id="IPR036217">
    <property type="entry name" value="MethylDNA_cys_MeTrfase_DNAb"/>
</dbReference>
<dbReference type="PANTHER" id="PTHR10815">
    <property type="entry name" value="METHYLATED-DNA--PROTEIN-CYSTEINE METHYLTRANSFERASE"/>
    <property type="match status" value="1"/>
</dbReference>
<dbReference type="NCBIfam" id="TIGR00589">
    <property type="entry name" value="ogt"/>
    <property type="match status" value="1"/>
</dbReference>
<protein>
    <submittedName>
        <fullName evidence="3">Cysteine methyltransferase</fullName>
    </submittedName>
</protein>
<dbReference type="PATRIC" id="fig|37636.3.peg.941"/>
<dbReference type="CDD" id="cd06445">
    <property type="entry name" value="ATase"/>
    <property type="match status" value="1"/>
</dbReference>
<keyword evidence="3" id="KW-0489">Methyltransferase</keyword>
<evidence type="ECO:0000256" key="1">
    <source>
        <dbReference type="ARBA" id="ARBA00022763"/>
    </source>
</evidence>
<feature type="domain" description="Methylated-DNA-[protein]-cysteine S-methyltransferase DNA binding" evidence="2">
    <location>
        <begin position="72"/>
        <end position="146"/>
    </location>
</feature>
<sequence>MLIPTPIGPLWLEVSPGGVRRLEPTLFPRGLEARGPLAEAVRERVLAYFAGEKPDFLDIPLDYTGFSPKRVALYERVRLIPYGRTESYGSLARELGLSPRAVGAGMRASPFFLLVPAHRVIHADGRLGGFAGQEGLKAWLLRFEGAWP</sequence>
<organism evidence="3 4">
    <name type="scientific">Thermus scotoductus</name>
    <dbReference type="NCBI Taxonomy" id="37636"/>
    <lineage>
        <taxon>Bacteria</taxon>
        <taxon>Thermotogati</taxon>
        <taxon>Deinococcota</taxon>
        <taxon>Deinococci</taxon>
        <taxon>Thermales</taxon>
        <taxon>Thermaceae</taxon>
        <taxon>Thermus</taxon>
    </lineage>
</organism>
<evidence type="ECO:0000313" key="3">
    <source>
        <dbReference type="EMBL" id="KPD28683.1"/>
    </source>
</evidence>
<keyword evidence="1" id="KW-0227">DNA damage</keyword>
<dbReference type="Proteomes" id="UP000053099">
    <property type="component" value="Unassembled WGS sequence"/>
</dbReference>
<reference evidence="3 4" key="1">
    <citation type="submission" date="2015-09" db="EMBL/GenBank/DDBJ databases">
        <title>Draft genome sequence of Thermus scotoductus strain K1 isolated from a geothermal spring in Nagorno-Karabakh, Armenia.</title>
        <authorList>
            <person name="Saghatelyan A."/>
            <person name="Poghosyan L."/>
            <person name="Panosyan H."/>
            <person name="Birkeland N.-K."/>
        </authorList>
    </citation>
    <scope>NUCLEOTIDE SEQUENCE [LARGE SCALE GENOMIC DNA]</scope>
    <source>
        <strain evidence="3 4">K1</strain>
    </source>
</reference>
<comment type="caution">
    <text evidence="3">The sequence shown here is derived from an EMBL/GenBank/DDBJ whole genome shotgun (WGS) entry which is preliminary data.</text>
</comment>
<dbReference type="GO" id="GO:0006281">
    <property type="term" value="P:DNA repair"/>
    <property type="evidence" value="ECO:0007669"/>
    <property type="project" value="InterPro"/>
</dbReference>
<dbReference type="InterPro" id="IPR036388">
    <property type="entry name" value="WH-like_DNA-bd_sf"/>
</dbReference>
<dbReference type="AlphaFoldDB" id="A0A0N0IQ90"/>
<dbReference type="PANTHER" id="PTHR10815:SF13">
    <property type="entry name" value="METHYLATED-DNA--PROTEIN-CYSTEINE METHYLTRANSFERASE"/>
    <property type="match status" value="1"/>
</dbReference>
<dbReference type="SUPFAM" id="SSF46767">
    <property type="entry name" value="Methylated DNA-protein cysteine methyltransferase, C-terminal domain"/>
    <property type="match status" value="1"/>
</dbReference>